<evidence type="ECO:0000313" key="3">
    <source>
        <dbReference type="Proteomes" id="UP000037751"/>
    </source>
</evidence>
<gene>
    <name evidence="2" type="ORF">Malapachy_2589</name>
</gene>
<dbReference type="InterPro" id="IPR018859">
    <property type="entry name" value="BAR_dom-cont"/>
</dbReference>
<dbReference type="RefSeq" id="XP_017992998.1">
    <property type="nucleotide sequence ID" value="XM_018137078.1"/>
</dbReference>
<keyword evidence="1" id="KW-0175">Coiled coil</keyword>
<dbReference type="GeneID" id="28728953"/>
<protein>
    <recommendedName>
        <fullName evidence="4">Bar domain protein</fullName>
    </recommendedName>
</protein>
<dbReference type="OrthoDB" id="5549748at2759"/>
<dbReference type="Proteomes" id="UP000037751">
    <property type="component" value="Unassembled WGS sequence"/>
</dbReference>
<feature type="coiled-coil region" evidence="1">
    <location>
        <begin position="233"/>
        <end position="267"/>
    </location>
</feature>
<accession>A0A0M8MMB5</accession>
<dbReference type="InterPro" id="IPR027267">
    <property type="entry name" value="AH/BAR_dom_sf"/>
</dbReference>
<organism evidence="2 3">
    <name type="scientific">Malassezia pachydermatis</name>
    <dbReference type="NCBI Taxonomy" id="77020"/>
    <lineage>
        <taxon>Eukaryota</taxon>
        <taxon>Fungi</taxon>
        <taxon>Dikarya</taxon>
        <taxon>Basidiomycota</taxon>
        <taxon>Ustilaginomycotina</taxon>
        <taxon>Malasseziomycetes</taxon>
        <taxon>Malasseziales</taxon>
        <taxon>Malasseziaceae</taxon>
        <taxon>Malassezia</taxon>
    </lineage>
</organism>
<dbReference type="AlphaFoldDB" id="A0A0M8MMB5"/>
<dbReference type="VEuPathDB" id="FungiDB:Malapachy_2589"/>
<proteinExistence type="predicted"/>
<dbReference type="SUPFAM" id="SSF103657">
    <property type="entry name" value="BAR/IMD domain-like"/>
    <property type="match status" value="1"/>
</dbReference>
<name>A0A0M8MMB5_9BASI</name>
<dbReference type="Gene3D" id="1.20.1270.60">
    <property type="entry name" value="Arfaptin homology (AH) domain/BAR domain"/>
    <property type="match status" value="1"/>
</dbReference>
<dbReference type="CDD" id="cd07600">
    <property type="entry name" value="BAR_Gvp36"/>
    <property type="match status" value="1"/>
</dbReference>
<comment type="caution">
    <text evidence="2">The sequence shown here is derived from an EMBL/GenBank/DDBJ whole genome shotgun (WGS) entry which is preliminary data.</text>
</comment>
<dbReference type="EMBL" id="LGAV01000002">
    <property type="protein sequence ID" value="KOS15366.1"/>
    <property type="molecule type" value="Genomic_DNA"/>
</dbReference>
<evidence type="ECO:0000256" key="1">
    <source>
        <dbReference type="SAM" id="Coils"/>
    </source>
</evidence>
<dbReference type="Pfam" id="PF10455">
    <property type="entry name" value="BAR_2"/>
    <property type="match status" value="1"/>
</dbReference>
<dbReference type="STRING" id="77020.A0A0M8MMB5"/>
<sequence length="319" mass="35803">MDHIKNFTASVQPFGQKISERFGTLNQQARERLGHADDLTELPEEYKQLEQRVDAMKHVHQTMMRTIKTYENEAYDYPHHLQESVTHGAQSLSHTLSSWAAQATKHTSLPQVHATSAPPSYSRTLSHAISRSATESAIELGKGPQQVPASMGGEMVATPESKLAELLQRFAVAEDVVGSARLKQDRTIVDHFILVWNSFGNQINLAVKARQQVRDARLHLDGWRGHLKSAEQSNTATAKLDQYRNEVEQAEDKLVSATEEAISLMKTVLDNPEPIKALVSLVQAQLEYHREAANTLETVEMQMKEIASKVEDDFRSSRE</sequence>
<evidence type="ECO:0000313" key="2">
    <source>
        <dbReference type="EMBL" id="KOS15366.1"/>
    </source>
</evidence>
<keyword evidence="3" id="KW-1185">Reference proteome</keyword>
<reference evidence="2 3" key="1">
    <citation type="submission" date="2015-07" db="EMBL/GenBank/DDBJ databases">
        <title>Draft Genome Sequence of Malassezia furfur CBS1878 and Malassezia pachydermatis CBS1879.</title>
        <authorList>
            <person name="Triana S."/>
            <person name="Ohm R."/>
            <person name="Gonzalez A."/>
            <person name="DeCock H."/>
            <person name="Restrepo S."/>
            <person name="Celis A."/>
        </authorList>
    </citation>
    <scope>NUCLEOTIDE SEQUENCE [LARGE SCALE GENOMIC DNA]</scope>
    <source>
        <strain evidence="2 3">CBS 1879</strain>
    </source>
</reference>
<evidence type="ECO:0008006" key="4">
    <source>
        <dbReference type="Google" id="ProtNLM"/>
    </source>
</evidence>